<accession>A0ABQ7TFP2</accession>
<dbReference type="InterPro" id="IPR007110">
    <property type="entry name" value="Ig-like_dom"/>
</dbReference>
<dbReference type="InterPro" id="IPR013783">
    <property type="entry name" value="Ig-like_fold"/>
</dbReference>
<dbReference type="PANTHER" id="PTHR11422:SF12">
    <property type="entry name" value="MICROFIBRIL-ASSOCIATED GLYCOPROTEIN 3"/>
    <property type="match status" value="1"/>
</dbReference>
<sequence>MTVLLLFWMVAFNLQLTTAVRNISCATRVETRVWAKEGGQALLPCYLSAQKLESTWRQLYKGLTVRWVQHGGRSHKKRHLVLKVEPSGLKKWSRSMMHRVAIWDIGFLSGNFSLQIDPLMNDDAGIYEALVKYGSNVWCCRLELGVVSVTVDPPSPLVESEPTRLTCNCTHPEKPTKIRWFHAGLLIPTTGRFIYLDQSLFISRLVGSDSGPWVCELIFADGERISATYNLRVIGFAEKIVPVIYTAAGSDAQLPCILNHNPLDYGISNMSVYWNYMERRGVKTFTYGNGRDFTLHLPAVGSADAGQYLCEITIQGTTITQNVILAVMTVIVSSEETAITEGSYLLFTCSLSYHAGHERFQWRKLGFKPPNNASRSEELLGPTLEFSPVSLNDAGTWECQVYGPEGMLGSVQHHLAITGTLHFFPTEIYDLTFKSYYHIT</sequence>
<feature type="domain" description="Ig-like" evidence="2">
    <location>
        <begin position="238"/>
        <end position="320"/>
    </location>
</feature>
<feature type="domain" description="Ig-like" evidence="2">
    <location>
        <begin position="145"/>
        <end position="226"/>
    </location>
</feature>
<reference evidence="3 4" key="1">
    <citation type="journal article" date="2022" name="Gigascience">
        <title>A chromosome-level genome assembly and annotation of the desert horned lizard, Phrynosoma platyrhinos, provides insight into chromosomal rearrangements among reptiles.</title>
        <authorList>
            <person name="Koochekian N."/>
            <person name="Ascanio A."/>
            <person name="Farleigh K."/>
            <person name="Card D.C."/>
            <person name="Schield D.R."/>
            <person name="Castoe T.A."/>
            <person name="Jezkova T."/>
        </authorList>
    </citation>
    <scope>NUCLEOTIDE SEQUENCE [LARGE SCALE GENOMIC DNA]</scope>
    <source>
        <strain evidence="3">NK-2021</strain>
    </source>
</reference>
<dbReference type="InterPro" id="IPR036179">
    <property type="entry name" value="Ig-like_dom_sf"/>
</dbReference>
<protein>
    <recommendedName>
        <fullName evidence="2">Ig-like domain-containing protein</fullName>
    </recommendedName>
</protein>
<evidence type="ECO:0000313" key="4">
    <source>
        <dbReference type="Proteomes" id="UP000826234"/>
    </source>
</evidence>
<dbReference type="InterPro" id="IPR003599">
    <property type="entry name" value="Ig_sub"/>
</dbReference>
<name>A0ABQ7TFP2_PHRPL</name>
<dbReference type="EMBL" id="JAIPUX010000439">
    <property type="protein sequence ID" value="KAH0628561.1"/>
    <property type="molecule type" value="Genomic_DNA"/>
</dbReference>
<dbReference type="SUPFAM" id="SSF48726">
    <property type="entry name" value="Immunoglobulin"/>
    <property type="match status" value="4"/>
</dbReference>
<feature type="domain" description="Ig-like" evidence="2">
    <location>
        <begin position="328"/>
        <end position="418"/>
    </location>
</feature>
<gene>
    <name evidence="3" type="ORF">JD844_009898</name>
</gene>
<keyword evidence="1" id="KW-0732">Signal</keyword>
<comment type="caution">
    <text evidence="3">The sequence shown here is derived from an EMBL/GenBank/DDBJ whole genome shotgun (WGS) entry which is preliminary data.</text>
</comment>
<keyword evidence="4" id="KW-1185">Reference proteome</keyword>
<dbReference type="Proteomes" id="UP000826234">
    <property type="component" value="Unassembled WGS sequence"/>
</dbReference>
<feature type="signal peptide" evidence="1">
    <location>
        <begin position="1"/>
        <end position="19"/>
    </location>
</feature>
<evidence type="ECO:0000256" key="1">
    <source>
        <dbReference type="SAM" id="SignalP"/>
    </source>
</evidence>
<feature type="chain" id="PRO_5046221557" description="Ig-like domain-containing protein" evidence="1">
    <location>
        <begin position="20"/>
        <end position="440"/>
    </location>
</feature>
<dbReference type="Gene3D" id="2.60.40.10">
    <property type="entry name" value="Immunoglobulins"/>
    <property type="match status" value="4"/>
</dbReference>
<dbReference type="SMART" id="SM00409">
    <property type="entry name" value="IG"/>
    <property type="match status" value="4"/>
</dbReference>
<evidence type="ECO:0000259" key="2">
    <source>
        <dbReference type="PROSITE" id="PS50835"/>
    </source>
</evidence>
<dbReference type="PROSITE" id="PS50835">
    <property type="entry name" value="IG_LIKE"/>
    <property type="match status" value="3"/>
</dbReference>
<organism evidence="3 4">
    <name type="scientific">Phrynosoma platyrhinos</name>
    <name type="common">Desert horned lizard</name>
    <dbReference type="NCBI Taxonomy" id="52577"/>
    <lineage>
        <taxon>Eukaryota</taxon>
        <taxon>Metazoa</taxon>
        <taxon>Chordata</taxon>
        <taxon>Craniata</taxon>
        <taxon>Vertebrata</taxon>
        <taxon>Euteleostomi</taxon>
        <taxon>Lepidosauria</taxon>
        <taxon>Squamata</taxon>
        <taxon>Bifurcata</taxon>
        <taxon>Unidentata</taxon>
        <taxon>Episquamata</taxon>
        <taxon>Toxicofera</taxon>
        <taxon>Iguania</taxon>
        <taxon>Phrynosomatidae</taxon>
        <taxon>Phrynosomatinae</taxon>
        <taxon>Phrynosoma</taxon>
    </lineage>
</organism>
<dbReference type="PANTHER" id="PTHR11422">
    <property type="entry name" value="T-CELL SURFACE GLYCOPROTEIN CD4"/>
    <property type="match status" value="1"/>
</dbReference>
<evidence type="ECO:0000313" key="3">
    <source>
        <dbReference type="EMBL" id="KAH0628561.1"/>
    </source>
</evidence>
<proteinExistence type="predicted"/>